<feature type="region of interest" description="Disordered" evidence="1">
    <location>
        <begin position="1"/>
        <end position="105"/>
    </location>
</feature>
<dbReference type="KEGG" id="ccro:CMC5_008230"/>
<accession>A0A0K1E7P5</accession>
<reference evidence="2 3" key="1">
    <citation type="submission" date="2015-07" db="EMBL/GenBank/DDBJ databases">
        <title>Genome analysis of myxobacterium Chondromyces crocatus Cm c5 reveals a high potential for natural compound synthesis and the genetic basis for the loss of fruiting body formation.</title>
        <authorList>
            <person name="Zaburannyi N."/>
            <person name="Bunk B."/>
            <person name="Maier J."/>
            <person name="Overmann J."/>
            <person name="Mueller R."/>
        </authorList>
    </citation>
    <scope>NUCLEOTIDE SEQUENCE [LARGE SCALE GENOMIC DNA]</scope>
    <source>
        <strain evidence="2 3">Cm c5</strain>
    </source>
</reference>
<dbReference type="Proteomes" id="UP000067626">
    <property type="component" value="Chromosome"/>
</dbReference>
<keyword evidence="3" id="KW-1185">Reference proteome</keyword>
<protein>
    <submittedName>
        <fullName evidence="2">Uncharacterized protein</fullName>
    </submittedName>
</protein>
<proteinExistence type="predicted"/>
<dbReference type="AlphaFoldDB" id="A0A0K1E7P5"/>
<organism evidence="2 3">
    <name type="scientific">Chondromyces crocatus</name>
    <dbReference type="NCBI Taxonomy" id="52"/>
    <lineage>
        <taxon>Bacteria</taxon>
        <taxon>Pseudomonadati</taxon>
        <taxon>Myxococcota</taxon>
        <taxon>Polyangia</taxon>
        <taxon>Polyangiales</taxon>
        <taxon>Polyangiaceae</taxon>
        <taxon>Chondromyces</taxon>
    </lineage>
</organism>
<evidence type="ECO:0000313" key="3">
    <source>
        <dbReference type="Proteomes" id="UP000067626"/>
    </source>
</evidence>
<gene>
    <name evidence="2" type="ORF">CMC5_008230</name>
</gene>
<name>A0A0K1E7P5_CHOCO</name>
<dbReference type="EMBL" id="CP012159">
    <property type="protein sequence ID" value="AKT36702.1"/>
    <property type="molecule type" value="Genomic_DNA"/>
</dbReference>
<feature type="region of interest" description="Disordered" evidence="1">
    <location>
        <begin position="135"/>
        <end position="253"/>
    </location>
</feature>
<evidence type="ECO:0000313" key="2">
    <source>
        <dbReference type="EMBL" id="AKT36702.1"/>
    </source>
</evidence>
<evidence type="ECO:0000256" key="1">
    <source>
        <dbReference type="SAM" id="MobiDB-lite"/>
    </source>
</evidence>
<sequence length="253" mass="27582">MRKAGFPCSPLRRGRRPRARHRSISSPPSRQRDRHLIAASMPSPSRDRHLIAASMPSPSRDRHLIAASMPSPPHDRHLIAASMPSPPHDRHLIAASMPSPPRDRDLIAASMPSPLHDRDLITALMAVALARCRGSSAKPARKPETPSPQAARFPDFPGQGHEVYVTHPTSTTPFPTLPAQGRQRREPEAHRSLGPLLRQPAAPVPQPSLTTPRPSMKKEEQEHAPGCHRGSPTSSVDGLRTDRGPAPRAPSAR</sequence>
<feature type="compositionally biased region" description="Basic and acidic residues" evidence="1">
    <location>
        <begin position="216"/>
        <end position="225"/>
    </location>
</feature>
<feature type="compositionally biased region" description="Basic residues" evidence="1">
    <location>
        <begin position="12"/>
        <end position="23"/>
    </location>
</feature>